<reference evidence="4 5" key="1">
    <citation type="submission" date="2015-09" db="EMBL/GenBank/DDBJ databases">
        <title>Draft genome of the parasitic nematode Teladorsagia circumcincta isolate WARC Sus (inbred).</title>
        <authorList>
            <person name="Mitreva M."/>
        </authorList>
    </citation>
    <scope>NUCLEOTIDE SEQUENCE [LARGE SCALE GENOMIC DNA]</scope>
    <source>
        <strain evidence="4 5">S</strain>
    </source>
</reference>
<sequence length="328" mass="37241">MVEELDEICHWRLHDEPDQDSGHADYSRHVYSKLKCGDKERGYNPYNETTTLSIPFHHIYGFLLLNEALYQGTTGVIMKKFQPKLLLETIQKKKPKVLHIVTPMLVFFLQDSLVESYDLTSVEVVVVEGPPYVQEVLKAFLDKFSHVRYLIPVYGWAECGIAFMSSMKQRYQSTATILPSFQQKIVSQKNGEAVGFLEEGEICLRSPTIMKGYLNNAEETAKVVDAEGWFHTGDIGILERNGQTTFIEQIEEPIHFKGRLVVPSELERVLRSHKNILDSAIVGVADNNTEERPRAYVVTNDIRLSESDVKKFISGTNYLKHSAGANIA</sequence>
<keyword evidence="2" id="KW-0576">Peroxisome</keyword>
<feature type="domain" description="AMP-dependent synthetase/ligase" evidence="3">
    <location>
        <begin position="42"/>
        <end position="214"/>
    </location>
</feature>
<dbReference type="Gene3D" id="3.40.50.980">
    <property type="match status" value="1"/>
</dbReference>
<gene>
    <name evidence="4" type="ORF">TELCIR_06759</name>
</gene>
<dbReference type="InterPro" id="IPR045851">
    <property type="entry name" value="AMP-bd_C_sf"/>
</dbReference>
<dbReference type="Pfam" id="PF00501">
    <property type="entry name" value="AMP-binding"/>
    <property type="match status" value="1"/>
</dbReference>
<evidence type="ECO:0000256" key="2">
    <source>
        <dbReference type="ARBA" id="ARBA00023140"/>
    </source>
</evidence>
<protein>
    <recommendedName>
        <fullName evidence="3">AMP-dependent synthetase/ligase domain-containing protein</fullName>
    </recommendedName>
</protein>
<dbReference type="Gene3D" id="2.30.38.10">
    <property type="entry name" value="Luciferase, Domain 3"/>
    <property type="match status" value="1"/>
</dbReference>
<organism evidence="4 5">
    <name type="scientific">Teladorsagia circumcincta</name>
    <name type="common">Brown stomach worm</name>
    <name type="synonym">Ostertagia circumcincta</name>
    <dbReference type="NCBI Taxonomy" id="45464"/>
    <lineage>
        <taxon>Eukaryota</taxon>
        <taxon>Metazoa</taxon>
        <taxon>Ecdysozoa</taxon>
        <taxon>Nematoda</taxon>
        <taxon>Chromadorea</taxon>
        <taxon>Rhabditida</taxon>
        <taxon>Rhabditina</taxon>
        <taxon>Rhabditomorpha</taxon>
        <taxon>Strongyloidea</taxon>
        <taxon>Trichostrongylidae</taxon>
        <taxon>Teladorsagia</taxon>
    </lineage>
</organism>
<comment type="subcellular location">
    <subcellularLocation>
        <location evidence="1">Peroxisome</location>
    </subcellularLocation>
</comment>
<accession>A0A2G9UM57</accession>
<dbReference type="PANTHER" id="PTHR24096">
    <property type="entry name" value="LONG-CHAIN-FATTY-ACID--COA LIGASE"/>
    <property type="match status" value="1"/>
</dbReference>
<dbReference type="EMBL" id="KZ345979">
    <property type="protein sequence ID" value="PIO71341.1"/>
    <property type="molecule type" value="Genomic_DNA"/>
</dbReference>
<name>A0A2G9UM57_TELCI</name>
<dbReference type="Gene3D" id="3.30.300.30">
    <property type="match status" value="1"/>
</dbReference>
<evidence type="ECO:0000313" key="5">
    <source>
        <dbReference type="Proteomes" id="UP000230423"/>
    </source>
</evidence>
<evidence type="ECO:0000256" key="1">
    <source>
        <dbReference type="ARBA" id="ARBA00004275"/>
    </source>
</evidence>
<evidence type="ECO:0000259" key="3">
    <source>
        <dbReference type="Pfam" id="PF00501"/>
    </source>
</evidence>
<keyword evidence="5" id="KW-1185">Reference proteome</keyword>
<dbReference type="OrthoDB" id="10253869at2759"/>
<proteinExistence type="predicted"/>
<dbReference type="Proteomes" id="UP000230423">
    <property type="component" value="Unassembled WGS sequence"/>
</dbReference>
<dbReference type="InterPro" id="IPR000873">
    <property type="entry name" value="AMP-dep_synth/lig_dom"/>
</dbReference>
<evidence type="ECO:0000313" key="4">
    <source>
        <dbReference type="EMBL" id="PIO71341.1"/>
    </source>
</evidence>
<dbReference type="SUPFAM" id="SSF56801">
    <property type="entry name" value="Acetyl-CoA synthetase-like"/>
    <property type="match status" value="1"/>
</dbReference>
<dbReference type="PANTHER" id="PTHR24096:SF422">
    <property type="entry name" value="BCDNA.GH02901"/>
    <property type="match status" value="1"/>
</dbReference>
<dbReference type="AlphaFoldDB" id="A0A2G9UM57"/>
<dbReference type="GO" id="GO:0005777">
    <property type="term" value="C:peroxisome"/>
    <property type="evidence" value="ECO:0007669"/>
    <property type="project" value="UniProtKB-SubCell"/>
</dbReference>
<dbReference type="GO" id="GO:0016405">
    <property type="term" value="F:CoA-ligase activity"/>
    <property type="evidence" value="ECO:0007669"/>
    <property type="project" value="TreeGrafter"/>
</dbReference>